<evidence type="ECO:0000259" key="5">
    <source>
        <dbReference type="Pfam" id="PF07992"/>
    </source>
</evidence>
<keyword evidence="2" id="KW-0285">Flavoprotein</keyword>
<dbReference type="Pfam" id="PF14759">
    <property type="entry name" value="Reductase_C"/>
    <property type="match status" value="1"/>
</dbReference>
<feature type="domain" description="Reductase C-terminal" evidence="6">
    <location>
        <begin position="322"/>
        <end position="393"/>
    </location>
</feature>
<keyword evidence="3" id="KW-0274">FAD</keyword>
<comment type="caution">
    <text evidence="7">The sequence shown here is derived from an EMBL/GenBank/DDBJ whole genome shotgun (WGS) entry which is preliminary data.</text>
</comment>
<dbReference type="EC" id="1.-.-.-" evidence="7"/>
<proteinExistence type="predicted"/>
<dbReference type="Gene3D" id="3.50.50.60">
    <property type="entry name" value="FAD/NAD(P)-binding domain"/>
    <property type="match status" value="2"/>
</dbReference>
<dbReference type="PANTHER" id="PTHR43557:SF2">
    <property type="entry name" value="RIESKE DOMAIN-CONTAINING PROTEIN-RELATED"/>
    <property type="match status" value="1"/>
</dbReference>
<accession>A0AAE4UF73</accession>
<dbReference type="PANTHER" id="PTHR43557">
    <property type="entry name" value="APOPTOSIS-INDUCING FACTOR 1"/>
    <property type="match status" value="1"/>
</dbReference>
<dbReference type="InterPro" id="IPR016156">
    <property type="entry name" value="FAD/NAD-linked_Rdtase_dimer_sf"/>
</dbReference>
<protein>
    <submittedName>
        <fullName evidence="7">FAD/NAD(P)-binding oxidoreductase</fullName>
        <ecNumber evidence="7">1.-.-.-</ecNumber>
    </submittedName>
</protein>
<dbReference type="RefSeq" id="WP_317728459.1">
    <property type="nucleotide sequence ID" value="NZ_JAWLLC010000024.1"/>
</dbReference>
<dbReference type="Gene3D" id="3.30.390.30">
    <property type="match status" value="1"/>
</dbReference>
<gene>
    <name evidence="7" type="ORF">R4F53_20170</name>
</gene>
<dbReference type="GO" id="GO:0005737">
    <property type="term" value="C:cytoplasm"/>
    <property type="evidence" value="ECO:0007669"/>
    <property type="project" value="TreeGrafter"/>
</dbReference>
<dbReference type="SUPFAM" id="SSF55424">
    <property type="entry name" value="FAD/NAD-linked reductases, dimerisation (C-terminal) domain"/>
    <property type="match status" value="1"/>
</dbReference>
<keyword evidence="4 7" id="KW-0560">Oxidoreductase</keyword>
<comment type="cofactor">
    <cofactor evidence="1">
        <name>FAD</name>
        <dbReference type="ChEBI" id="CHEBI:57692"/>
    </cofactor>
</comment>
<evidence type="ECO:0000256" key="3">
    <source>
        <dbReference type="ARBA" id="ARBA00022827"/>
    </source>
</evidence>
<dbReference type="Pfam" id="PF07992">
    <property type="entry name" value="Pyr_redox_2"/>
    <property type="match status" value="1"/>
</dbReference>
<dbReference type="PRINTS" id="PR00368">
    <property type="entry name" value="FADPNR"/>
</dbReference>
<dbReference type="SUPFAM" id="SSF51905">
    <property type="entry name" value="FAD/NAD(P)-binding domain"/>
    <property type="match status" value="2"/>
</dbReference>
<dbReference type="InterPro" id="IPR036188">
    <property type="entry name" value="FAD/NAD-bd_sf"/>
</dbReference>
<dbReference type="InterPro" id="IPR023753">
    <property type="entry name" value="FAD/NAD-binding_dom"/>
</dbReference>
<dbReference type="EMBL" id="JAWLLD010000025">
    <property type="protein sequence ID" value="MDV7014608.1"/>
    <property type="molecule type" value="Genomic_DNA"/>
</dbReference>
<dbReference type="InterPro" id="IPR050446">
    <property type="entry name" value="FAD-oxidoreductase/Apoptosis"/>
</dbReference>
<dbReference type="GO" id="GO:0016651">
    <property type="term" value="F:oxidoreductase activity, acting on NAD(P)H"/>
    <property type="evidence" value="ECO:0007669"/>
    <property type="project" value="TreeGrafter"/>
</dbReference>
<evidence type="ECO:0000259" key="6">
    <source>
        <dbReference type="Pfam" id="PF14759"/>
    </source>
</evidence>
<evidence type="ECO:0000256" key="1">
    <source>
        <dbReference type="ARBA" id="ARBA00001974"/>
    </source>
</evidence>
<dbReference type="Proteomes" id="UP001187143">
    <property type="component" value="Unassembled WGS sequence"/>
</dbReference>
<dbReference type="AlphaFoldDB" id="A0AAE4UF73"/>
<evidence type="ECO:0000256" key="2">
    <source>
        <dbReference type="ARBA" id="ARBA00022630"/>
    </source>
</evidence>
<dbReference type="InterPro" id="IPR028202">
    <property type="entry name" value="Reductase_C"/>
</dbReference>
<evidence type="ECO:0000256" key="4">
    <source>
        <dbReference type="ARBA" id="ARBA00023002"/>
    </source>
</evidence>
<organism evidence="7 8">
    <name type="scientific">Mycobacterium intracellulare</name>
    <dbReference type="NCBI Taxonomy" id="1767"/>
    <lineage>
        <taxon>Bacteria</taxon>
        <taxon>Bacillati</taxon>
        <taxon>Actinomycetota</taxon>
        <taxon>Actinomycetes</taxon>
        <taxon>Mycobacteriales</taxon>
        <taxon>Mycobacteriaceae</taxon>
        <taxon>Mycobacterium</taxon>
        <taxon>Mycobacterium avium complex (MAC)</taxon>
    </lineage>
</organism>
<sequence length="407" mass="44150">MGRPTAVIVGASIGGVRTAQALRAANYPGRIVLLSEEQLSPYDKPPLSKAFLAGTCGPGDITLLNQRDADELDIEVRLGCRAAHLHLSRDEVELANGEHLRFDHLVIATGARARPSPWGQPDGLHMLRTFEDSQRLRADLTRGGRLVVVGGGFIGAETAATAKLLGLSVTIIDPSPVPMERVLGAHIGERFIRLHESNGVTTIFGVGVEGITGRRAGFRVALANGCILDSDYVVVGIGAIPNDDWLTSSGLHIDNGVICDKYLRVPDARNVFAVGDVCRWQNPRHDRLTRVEHWTNAVEQAAIVGHNITQPTALIACAPVEYVWTDQYDWKVRVVGQTGDAENRHVDVIGENRRTGRLAGMYSPDGRTLSGMVVVNWPRALVAGRRALAQRTPYVVFKETLEQIAGP</sequence>
<reference evidence="7" key="1">
    <citation type="submission" date="2023-10" db="EMBL/GenBank/DDBJ databases">
        <title>Characterization and genome sequence of Mycobacterium intracellulare ABSURDO, a novel pathogenic isolate with three colony morphotypes that vary in growth and acid-fastness.</title>
        <authorList>
            <person name="Jude B.A."/>
            <person name="Robinson R.T."/>
        </authorList>
    </citation>
    <scope>NUCLEOTIDE SEQUENCE</scope>
    <source>
        <strain evidence="7">ABSURDO Component B</strain>
    </source>
</reference>
<evidence type="ECO:0000313" key="7">
    <source>
        <dbReference type="EMBL" id="MDV7014608.1"/>
    </source>
</evidence>
<evidence type="ECO:0000313" key="8">
    <source>
        <dbReference type="Proteomes" id="UP001187143"/>
    </source>
</evidence>
<name>A0AAE4UF73_MYCIT</name>
<feature type="domain" description="FAD/NAD(P)-binding" evidence="5">
    <location>
        <begin position="6"/>
        <end position="301"/>
    </location>
</feature>
<dbReference type="PRINTS" id="PR00411">
    <property type="entry name" value="PNDRDTASEI"/>
</dbReference>